<feature type="domain" description="Nudix hydrolase" evidence="1">
    <location>
        <begin position="30"/>
        <end position="171"/>
    </location>
</feature>
<evidence type="ECO:0000313" key="2">
    <source>
        <dbReference type="EMBL" id="SIR03486.1"/>
    </source>
</evidence>
<dbReference type="InterPro" id="IPR015797">
    <property type="entry name" value="NUDIX_hydrolase-like_dom_sf"/>
</dbReference>
<reference evidence="2 3" key="1">
    <citation type="submission" date="2017-01" db="EMBL/GenBank/DDBJ databases">
        <authorList>
            <person name="Varghese N."/>
            <person name="Submissions S."/>
        </authorList>
    </citation>
    <scope>NUCLEOTIDE SEQUENCE [LARGE SCALE GENOMIC DNA]</scope>
    <source>
        <strain evidence="2 3">ATCC 23464</strain>
    </source>
</reference>
<dbReference type="EMBL" id="FTNK01000006">
    <property type="protein sequence ID" value="SIR03486.1"/>
    <property type="molecule type" value="Genomic_DNA"/>
</dbReference>
<evidence type="ECO:0000259" key="1">
    <source>
        <dbReference type="PROSITE" id="PS51462"/>
    </source>
</evidence>
<dbReference type="SUPFAM" id="SSF55811">
    <property type="entry name" value="Nudix"/>
    <property type="match status" value="1"/>
</dbReference>
<dbReference type="RefSeq" id="WP_068580193.1">
    <property type="nucleotide sequence ID" value="NZ_FTNK01000006.1"/>
</dbReference>
<dbReference type="Gene3D" id="3.90.79.10">
    <property type="entry name" value="Nucleoside Triphosphate Pyrophosphohydrolase"/>
    <property type="match status" value="1"/>
</dbReference>
<comment type="caution">
    <text evidence="2">The sequence shown here is derived from an EMBL/GenBank/DDBJ whole genome shotgun (WGS) entry which is preliminary data.</text>
</comment>
<dbReference type="Proteomes" id="UP000186666">
    <property type="component" value="Unassembled WGS sequence"/>
</dbReference>
<dbReference type="PANTHER" id="PTHR10885:SF0">
    <property type="entry name" value="ISOPENTENYL-DIPHOSPHATE DELTA-ISOMERASE"/>
    <property type="match status" value="1"/>
</dbReference>
<dbReference type="GO" id="GO:0016853">
    <property type="term" value="F:isomerase activity"/>
    <property type="evidence" value="ECO:0007669"/>
    <property type="project" value="UniProtKB-KW"/>
</dbReference>
<dbReference type="InterPro" id="IPR000086">
    <property type="entry name" value="NUDIX_hydrolase_dom"/>
</dbReference>
<gene>
    <name evidence="2" type="ORF">SAMN05421578_10688</name>
</gene>
<keyword evidence="3" id="KW-1185">Reference proteome</keyword>
<dbReference type="PANTHER" id="PTHR10885">
    <property type="entry name" value="ISOPENTENYL-DIPHOSPHATE DELTA-ISOMERASE"/>
    <property type="match status" value="1"/>
</dbReference>
<accession>A0ABY1JZJ9</accession>
<dbReference type="Pfam" id="PF00293">
    <property type="entry name" value="NUDIX"/>
    <property type="match status" value="1"/>
</dbReference>
<sequence length="209" mass="24069">MSLDEMFDIFNNRMEKIGTASRSEAHLLGLWHQTFHCWVYRETDGQGPSLLFQLRDAEKDTYPSLLDISCAGHLLTGERVEDGIRELKEELGLSVSFNALHSCGVFVDDNTITKTLIDREFCHMFLYECAKDVSEYDFQVSEVSGLYFINMDEFQQLIQGDIESVVAEGITLNGSTGERYEENRVVSLRDFVPHQKEYYDLILSEIRKL</sequence>
<dbReference type="CDD" id="cd04692">
    <property type="entry name" value="NUDIX_Hydrolase"/>
    <property type="match status" value="1"/>
</dbReference>
<dbReference type="PROSITE" id="PS51462">
    <property type="entry name" value="NUDIX"/>
    <property type="match status" value="1"/>
</dbReference>
<evidence type="ECO:0000313" key="3">
    <source>
        <dbReference type="Proteomes" id="UP000186666"/>
    </source>
</evidence>
<organism evidence="2 3">
    <name type="scientific">Paenibacillus macquariensis</name>
    <dbReference type="NCBI Taxonomy" id="948756"/>
    <lineage>
        <taxon>Bacteria</taxon>
        <taxon>Bacillati</taxon>
        <taxon>Bacillota</taxon>
        <taxon>Bacilli</taxon>
        <taxon>Bacillales</taxon>
        <taxon>Paenibacillaceae</taxon>
        <taxon>Paenibacillus</taxon>
    </lineage>
</organism>
<keyword evidence="2" id="KW-0413">Isomerase</keyword>
<name>A0ABY1JZJ9_9BACL</name>
<protein>
    <submittedName>
        <fullName evidence="2">Isopentenyldiphosphate isomerase</fullName>
    </submittedName>
</protein>
<proteinExistence type="predicted"/>